<feature type="domain" description="Fibronectin type-III" evidence="11">
    <location>
        <begin position="726"/>
        <end position="831"/>
    </location>
</feature>
<dbReference type="SUPFAM" id="SSF49265">
    <property type="entry name" value="Fibronectin type III"/>
    <property type="match status" value="2"/>
</dbReference>
<keyword evidence="13" id="KW-1185">Reference proteome</keyword>
<dbReference type="InterPro" id="IPR003961">
    <property type="entry name" value="FN3_dom"/>
</dbReference>
<dbReference type="InterPro" id="IPR016187">
    <property type="entry name" value="CTDL_fold"/>
</dbReference>
<evidence type="ECO:0000256" key="9">
    <source>
        <dbReference type="SAM" id="Phobius"/>
    </source>
</evidence>
<gene>
    <name evidence="12" type="ORF">GEV33_009913</name>
</gene>
<evidence type="ECO:0000256" key="7">
    <source>
        <dbReference type="ARBA" id="ARBA00023180"/>
    </source>
</evidence>
<feature type="domain" description="Ig-like" evidence="10">
    <location>
        <begin position="439"/>
        <end position="531"/>
    </location>
</feature>
<name>A0A8J6HEW9_TENMO</name>
<dbReference type="FunFam" id="1.20.58.390:FF:000064">
    <property type="entry name" value="Neuronal acetylcholine receptor subunit alpha-7"/>
    <property type="match status" value="1"/>
</dbReference>
<comment type="subcellular location">
    <subcellularLocation>
        <location evidence="2">Cell membrane</location>
    </subcellularLocation>
    <subcellularLocation>
        <location evidence="1">Membrane</location>
        <topology evidence="1">Multi-pass membrane protein</topology>
    </subcellularLocation>
</comment>
<evidence type="ECO:0000256" key="6">
    <source>
        <dbReference type="ARBA" id="ARBA00023157"/>
    </source>
</evidence>
<dbReference type="InterPro" id="IPR006029">
    <property type="entry name" value="Neurotrans-gated_channel_TM"/>
</dbReference>
<dbReference type="FunFam" id="2.60.40.10:FF:001529">
    <property type="entry name" value="Cell adhesion molecule"/>
    <property type="match status" value="1"/>
</dbReference>
<organism evidence="12 13">
    <name type="scientific">Tenebrio molitor</name>
    <name type="common">Yellow mealworm beetle</name>
    <dbReference type="NCBI Taxonomy" id="7067"/>
    <lineage>
        <taxon>Eukaryota</taxon>
        <taxon>Metazoa</taxon>
        <taxon>Ecdysozoa</taxon>
        <taxon>Arthropoda</taxon>
        <taxon>Hexapoda</taxon>
        <taxon>Insecta</taxon>
        <taxon>Pterygota</taxon>
        <taxon>Neoptera</taxon>
        <taxon>Endopterygota</taxon>
        <taxon>Coleoptera</taxon>
        <taxon>Polyphaga</taxon>
        <taxon>Cucujiformia</taxon>
        <taxon>Tenebrionidae</taxon>
        <taxon>Tenebrio</taxon>
    </lineage>
</organism>
<dbReference type="FunFam" id="2.60.40.10:FF:000032">
    <property type="entry name" value="palladin isoform X1"/>
    <property type="match status" value="1"/>
</dbReference>
<keyword evidence="9" id="KW-0812">Transmembrane</keyword>
<evidence type="ECO:0000256" key="2">
    <source>
        <dbReference type="ARBA" id="ARBA00004236"/>
    </source>
</evidence>
<dbReference type="CDD" id="cd19051">
    <property type="entry name" value="LGIC_TM_cation"/>
    <property type="match status" value="1"/>
</dbReference>
<dbReference type="PROSITE" id="PS50835">
    <property type="entry name" value="IG_LIKE"/>
    <property type="match status" value="6"/>
</dbReference>
<dbReference type="SMART" id="SM00060">
    <property type="entry name" value="FN3"/>
    <property type="match status" value="4"/>
</dbReference>
<evidence type="ECO:0000256" key="5">
    <source>
        <dbReference type="ARBA" id="ARBA00023136"/>
    </source>
</evidence>
<feature type="domain" description="Ig-like" evidence="10">
    <location>
        <begin position="257"/>
        <end position="322"/>
    </location>
</feature>
<dbReference type="FunFam" id="2.70.170.10:FF:000060">
    <property type="entry name" value="Nicotinic acetylcholine receptor subunit alpha4"/>
    <property type="match status" value="1"/>
</dbReference>
<feature type="domain" description="Fibronectin type-III" evidence="11">
    <location>
        <begin position="940"/>
        <end position="1042"/>
    </location>
</feature>
<dbReference type="InterPro" id="IPR036719">
    <property type="entry name" value="Neuro-gated_channel_TM_sf"/>
</dbReference>
<dbReference type="InterPro" id="IPR006202">
    <property type="entry name" value="Neur_chan_lig-bd"/>
</dbReference>
<evidence type="ECO:0000256" key="1">
    <source>
        <dbReference type="ARBA" id="ARBA00004141"/>
    </source>
</evidence>
<evidence type="ECO:0000259" key="11">
    <source>
        <dbReference type="PROSITE" id="PS50853"/>
    </source>
</evidence>
<dbReference type="CDD" id="cd00037">
    <property type="entry name" value="CLECT"/>
    <property type="match status" value="1"/>
</dbReference>
<feature type="domain" description="Ig-like" evidence="10">
    <location>
        <begin position="629"/>
        <end position="721"/>
    </location>
</feature>
<evidence type="ECO:0000313" key="12">
    <source>
        <dbReference type="EMBL" id="KAH0812876.1"/>
    </source>
</evidence>
<dbReference type="GO" id="GO:0098609">
    <property type="term" value="P:cell-cell adhesion"/>
    <property type="evidence" value="ECO:0007669"/>
    <property type="project" value="TreeGrafter"/>
</dbReference>
<dbReference type="CDD" id="cd18997">
    <property type="entry name" value="LGIC_ECD_nAChR"/>
    <property type="match status" value="1"/>
</dbReference>
<dbReference type="Pfam" id="PF13927">
    <property type="entry name" value="Ig_3"/>
    <property type="match status" value="4"/>
</dbReference>
<feature type="domain" description="Ig-like" evidence="10">
    <location>
        <begin position="354"/>
        <end position="434"/>
    </location>
</feature>
<keyword evidence="4" id="KW-0677">Repeat</keyword>
<dbReference type="InterPro" id="IPR013783">
    <property type="entry name" value="Ig-like_fold"/>
</dbReference>
<dbReference type="InterPro" id="IPR007110">
    <property type="entry name" value="Ig-like_dom"/>
</dbReference>
<dbReference type="Gene3D" id="1.20.58.390">
    <property type="entry name" value="Neurotransmitter-gated ion-channel transmembrane domain"/>
    <property type="match status" value="3"/>
</dbReference>
<dbReference type="InterPro" id="IPR013098">
    <property type="entry name" value="Ig_I-set"/>
</dbReference>
<keyword evidence="8" id="KW-0393">Immunoglobulin domain</keyword>
<keyword evidence="3" id="KW-1003">Cell membrane</keyword>
<dbReference type="SUPFAM" id="SSF56436">
    <property type="entry name" value="C-type lectin-like"/>
    <property type="match status" value="1"/>
</dbReference>
<reference evidence="12" key="2">
    <citation type="submission" date="2021-08" db="EMBL/GenBank/DDBJ databases">
        <authorList>
            <person name="Eriksson T."/>
        </authorList>
    </citation>
    <scope>NUCLEOTIDE SEQUENCE</scope>
    <source>
        <strain evidence="12">Stoneville</strain>
        <tissue evidence="12">Whole head</tissue>
    </source>
</reference>
<proteinExistence type="predicted"/>
<sequence>MQEDYTYAVDTGGSDLVSVGSSEEHGFLINQLNNMDPQHRRWYIGAHQQSANYWVNVDGTQLGNMENAFLPVNEPYGKDFLAYNFSAERMHWGFQPVRGDEPLLFICEANIRSIQKLVSDDRTYTYGIEIRNPEQIPRGPYFIKQPVDATFDTSKRKLYNDISLSCLAGGYPTPTYEWFREDYENDRLVARRINPLDDPRYTISGGMLIINDPRQKLDHATYHCKATNKFGTIISESVQLNFGFILEFVLKRSPESGDQNWGKSIYCDPPHHFPSVRYSWSRDYFPNFVEEDKRVFVSYDGALYFSALETIDKANYSCSVQSEFSDSGRNGPFFPLMVNPHSNYQQLKFPNNFPKAFPDAPIAGKEVRLECMAFGYPVPSYNWTRKGGPLPRGARLSSYNRVLTIPHVQVEDQGEYLCRAYNDRTSTENGLILNIQAEPNFTIPLTDKHVDSKGELVWTCEAFGIPDVNYTWWKNGRQLVMGYLDPEDRGRIRIQDNVLTINYLDQERDPGMYQCRAANTLDTKYSSAQLRVLAFKPTFKKHPLESETYAAEQGDVTIKCNPEAAPRPRFVWKKDGNVIGSGGHRRILENGNLVINSVSRDDEGLYTCTASNELGMDESRGRLIVLRGPRLIETLNPRIVTTVGRYFELRCIAQTEEMLDIAYIWTHNGMKIRDIDIKNLNNRLRIDSGYLTVINATFTDAGEYECIVKSTVGKISSKSVVIIEGPPGPPGGVQASIQKSSLTLQWTDGANHGSQISSYTISGRTNWNQTWVNISHGVYAREIDRYTGQKEAVIENILTPWSSYEFRIAAWNAWGMGPPSAPSPRHSTPPDKPYITPYNIGGGGGKIGDLTITWSPLKPDEQNGPGIHYKIFWKRKDVEVDFQSLELKEFGNTGMAVVHIPLGNYYTEYVVKVQAINDIGAGLVSPEVVIYSAEDMPQVAPQLVVARSFNSTALNVSWVPIDQSREKVRGRLIGHRVKYWKKGTKEEESVYYLSRTTRPWALIVGLQPDTYYFVKVMAYNSAGEGPESERFIERTFRKAPQKPPSSVHVYGINPSTVKVVWRYVQPSLEEEPLKGYKIRVWEFDQDLSTANDTIQPFGTKLEAFVTNLSPGKTYRMRVLAYSNGGDGRMSSPEVKFRMDLSSLVATKFQGGWFRSRARRQWGSSCASGLVCALCGGGVCWRRQPESAYPGETRAPPRYRSRRCGVDLLRTVTAPSGVRISSVGECGSASDARRAQLVAVVAGGTVGVCLQDARTPTLRGMTAKMVRSERALALLATAFLLFIMPPGSQQGPHEKRLLNTLLGPYNVLERPVANESEPLEVKFGLTLQQIIDVDEKNQILTTNAWLNLCPSLGYVAMDVYSSHDGDGGGLSASTPYPHKRSTVRLPKTVTISEHCWSSLWCLRERRPPLKCYEPRSVRAMHAFIARSSKVKVPVQPVPARTQNQCLECHGCVRNWTPVPCLRPSLSNPTCLSEAATASAFVVRVAEWNDYNLKWNESEYGGVKDLRITPNKLWKPDVLMYNRSKRQSDVNASSECVLRAMKIGREVHRQLAVAVGHSYFRPSGVERQTTRDLFPTPTPALSVCWSVGLSVWWSDGLTVSDDATSMTNADEGFDGTFQTNVVVKHNGSCLYVPPGIFKSTCKIDITWFPFDDQHCDMKFGSWTYDGNQLDLVLNSEKGGDLSDFITNGEWYLIGMPGKKNTIVYACCPEPYVDVTFTIKIRRRTLYYFFNLIVPCVLISSMALLGFTLPPDSGEKLTLGVTILLSLTVFLNLVAETLPQVSDAIPLLGTNRSLSDLPVLATSSVLPDEICVSLCICDCCVRARLQADRFRSRWWRAECCRSRPGEISLVEVWRWCAKGTHHGVGRWSQIAVNISSLNLRRVGTSRIGYLDRRDGSSAARQNGSSAIFFLLMDSLAVSRHRSQTVFSLLVAHVITQTSDAVPLIALALTHDGADRSARLQSMTRRAHKYATAATPGTYFNCIMFMVASSVVLTVVVLNYHHRTADIHEMPQWIKTVFLQWLPWMLGMSRPGKKITRKTILMNSRMKELELKERSSKSLLANVLDIDDDFRNVSTGGNNASMTTSLGGTFMRHPTTIEEAAVPSSGTQRDLQNILRELQFITNRMKKADEEAEVISDWKFAAMVVDRFCLIIFTMFTIIATVAVLLSAPHIIVQHLCAGARCGCDWESLARSKIEAIERGSRLGSRSNVSYQQLGSSHPPR</sequence>
<dbReference type="Gene3D" id="3.10.100.10">
    <property type="entry name" value="Mannose-Binding Protein A, subunit A"/>
    <property type="match status" value="1"/>
</dbReference>
<dbReference type="InterPro" id="IPR003598">
    <property type="entry name" value="Ig_sub2"/>
</dbReference>
<evidence type="ECO:0000313" key="13">
    <source>
        <dbReference type="Proteomes" id="UP000719412"/>
    </source>
</evidence>
<dbReference type="GO" id="GO:0007411">
    <property type="term" value="P:axon guidance"/>
    <property type="evidence" value="ECO:0007669"/>
    <property type="project" value="TreeGrafter"/>
</dbReference>
<dbReference type="EMBL" id="JABDTM020025736">
    <property type="protein sequence ID" value="KAH0812876.1"/>
    <property type="molecule type" value="Genomic_DNA"/>
</dbReference>
<feature type="domain" description="Fibronectin type-III" evidence="11">
    <location>
        <begin position="1043"/>
        <end position="1141"/>
    </location>
</feature>
<keyword evidence="5 9" id="KW-0472">Membrane</keyword>
<dbReference type="Proteomes" id="UP000719412">
    <property type="component" value="Unassembled WGS sequence"/>
</dbReference>
<dbReference type="GO" id="GO:0005230">
    <property type="term" value="F:extracellular ligand-gated monoatomic ion channel activity"/>
    <property type="evidence" value="ECO:0007669"/>
    <property type="project" value="InterPro"/>
</dbReference>
<dbReference type="SUPFAM" id="SSF90112">
    <property type="entry name" value="Neurotransmitter-gated ion-channel transmembrane pore"/>
    <property type="match status" value="2"/>
</dbReference>
<protein>
    <submittedName>
        <fullName evidence="12">Uncharacterized protein</fullName>
    </submittedName>
</protein>
<accession>A0A8J6HEW9</accession>
<feature type="domain" description="Fibronectin type-III" evidence="11">
    <location>
        <begin position="836"/>
        <end position="935"/>
    </location>
</feature>
<feature type="transmembrane region" description="Helical" evidence="9">
    <location>
        <begin position="1975"/>
        <end position="1996"/>
    </location>
</feature>
<dbReference type="PROSITE" id="PS00236">
    <property type="entry name" value="NEUROTR_ION_CHANNEL"/>
    <property type="match status" value="1"/>
</dbReference>
<dbReference type="Gene3D" id="2.60.40.10">
    <property type="entry name" value="Immunoglobulins"/>
    <property type="match status" value="10"/>
</dbReference>
<evidence type="ECO:0000256" key="4">
    <source>
        <dbReference type="ARBA" id="ARBA00022737"/>
    </source>
</evidence>
<feature type="domain" description="Ig-like" evidence="10">
    <location>
        <begin position="140"/>
        <end position="241"/>
    </location>
</feature>
<dbReference type="FunFam" id="2.60.40.10:FF:000035">
    <property type="entry name" value="Contactin 1"/>
    <property type="match status" value="1"/>
</dbReference>
<dbReference type="InterPro" id="IPR003599">
    <property type="entry name" value="Ig_sub"/>
</dbReference>
<dbReference type="SUPFAM" id="SSF48726">
    <property type="entry name" value="Immunoglobulin"/>
    <property type="match status" value="6"/>
</dbReference>
<dbReference type="InterPro" id="IPR038050">
    <property type="entry name" value="Neuro_actylchol_rec"/>
</dbReference>
<dbReference type="FunFam" id="2.60.40.10:FF:000064">
    <property type="entry name" value="Contactin 1"/>
    <property type="match status" value="1"/>
</dbReference>
<comment type="caution">
    <text evidence="12">The sequence shown here is derived from an EMBL/GenBank/DDBJ whole genome shotgun (WGS) entry which is preliminary data.</text>
</comment>
<dbReference type="GO" id="GO:0030424">
    <property type="term" value="C:axon"/>
    <property type="evidence" value="ECO:0007669"/>
    <property type="project" value="TreeGrafter"/>
</dbReference>
<dbReference type="SUPFAM" id="SSF63712">
    <property type="entry name" value="Nicotinic receptor ligand binding domain-like"/>
    <property type="match status" value="3"/>
</dbReference>
<feature type="transmembrane region" description="Helical" evidence="9">
    <location>
        <begin position="2144"/>
        <end position="2168"/>
    </location>
</feature>
<dbReference type="CDD" id="cd00063">
    <property type="entry name" value="FN3"/>
    <property type="match status" value="4"/>
</dbReference>
<evidence type="ECO:0000259" key="10">
    <source>
        <dbReference type="PROSITE" id="PS50835"/>
    </source>
</evidence>
<dbReference type="FunFam" id="2.60.40.10:FF:000005">
    <property type="entry name" value="Neuronal cell adhesion molecule"/>
    <property type="match status" value="1"/>
</dbReference>
<dbReference type="InterPro" id="IPR036179">
    <property type="entry name" value="Ig-like_dom_sf"/>
</dbReference>
<keyword evidence="6" id="KW-1015">Disulfide bond</keyword>
<dbReference type="SMART" id="SM00409">
    <property type="entry name" value="IG"/>
    <property type="match status" value="5"/>
</dbReference>
<feature type="transmembrane region" description="Helical" evidence="9">
    <location>
        <begin position="1723"/>
        <end position="1742"/>
    </location>
</feature>
<dbReference type="InterPro" id="IPR036734">
    <property type="entry name" value="Neur_chan_lig-bd_sf"/>
</dbReference>
<feature type="transmembrane region" description="Helical" evidence="9">
    <location>
        <begin position="1754"/>
        <end position="1772"/>
    </location>
</feature>
<dbReference type="Pfam" id="PF02932">
    <property type="entry name" value="Neur_chan_memb"/>
    <property type="match status" value="2"/>
</dbReference>
<dbReference type="PANTHER" id="PTHR44170">
    <property type="entry name" value="PROTEIN SIDEKICK"/>
    <property type="match status" value="1"/>
</dbReference>
<dbReference type="Pfam" id="PF07679">
    <property type="entry name" value="I-set"/>
    <property type="match status" value="1"/>
</dbReference>
<dbReference type="InterPro" id="IPR018000">
    <property type="entry name" value="Neurotransmitter_ion_chnl_CS"/>
</dbReference>
<feature type="domain" description="Ig-like" evidence="10">
    <location>
        <begin position="537"/>
        <end position="624"/>
    </location>
</feature>
<dbReference type="PROSITE" id="PS50853">
    <property type="entry name" value="FN3"/>
    <property type="match status" value="4"/>
</dbReference>
<reference evidence="12" key="1">
    <citation type="journal article" date="2020" name="J Insects Food Feed">
        <title>The yellow mealworm (Tenebrio molitor) genome: a resource for the emerging insects as food and feed industry.</title>
        <authorList>
            <person name="Eriksson T."/>
            <person name="Andere A."/>
            <person name="Kelstrup H."/>
            <person name="Emery V."/>
            <person name="Picard C."/>
        </authorList>
    </citation>
    <scope>NUCLEOTIDE SEQUENCE</scope>
    <source>
        <strain evidence="12">Stoneville</strain>
        <tissue evidence="12">Whole head</tissue>
    </source>
</reference>
<keyword evidence="9" id="KW-1133">Transmembrane helix</keyword>
<dbReference type="Pfam" id="PF00041">
    <property type="entry name" value="fn3"/>
    <property type="match status" value="3"/>
</dbReference>
<evidence type="ECO:0000256" key="3">
    <source>
        <dbReference type="ARBA" id="ARBA00022475"/>
    </source>
</evidence>
<dbReference type="FunFam" id="1.20.58.390:FF:000037">
    <property type="entry name" value="Nicotinic acetylcholine receptor subunit alpha6"/>
    <property type="match status" value="1"/>
</dbReference>
<keyword evidence="7" id="KW-0325">Glycoprotein</keyword>
<dbReference type="InterPro" id="IPR036116">
    <property type="entry name" value="FN3_sf"/>
</dbReference>
<dbReference type="GO" id="GO:0005886">
    <property type="term" value="C:plasma membrane"/>
    <property type="evidence" value="ECO:0007669"/>
    <property type="project" value="UniProtKB-SubCell"/>
</dbReference>
<dbReference type="Gene3D" id="2.70.170.10">
    <property type="entry name" value="Neurotransmitter-gated ion-channel ligand-binding domain"/>
    <property type="match status" value="2"/>
</dbReference>
<dbReference type="Pfam" id="PF02931">
    <property type="entry name" value="Neur_chan_LBD"/>
    <property type="match status" value="3"/>
</dbReference>
<dbReference type="InterPro" id="IPR016186">
    <property type="entry name" value="C-type_lectin-like/link_sf"/>
</dbReference>
<dbReference type="SMART" id="SM00408">
    <property type="entry name" value="IGc2"/>
    <property type="match status" value="5"/>
</dbReference>
<evidence type="ECO:0000256" key="8">
    <source>
        <dbReference type="ARBA" id="ARBA00023319"/>
    </source>
</evidence>
<dbReference type="PANTHER" id="PTHR44170:SF6">
    <property type="entry name" value="CONTACTIN"/>
    <property type="match status" value="1"/>
</dbReference>